<name>A0ABS0SBZ2_9HYPH</name>
<dbReference type="Proteomes" id="UP000601789">
    <property type="component" value="Unassembled WGS sequence"/>
</dbReference>
<evidence type="ECO:0000313" key="2">
    <source>
        <dbReference type="Proteomes" id="UP000601789"/>
    </source>
</evidence>
<comment type="caution">
    <text evidence="1">The sequence shown here is derived from an EMBL/GenBank/DDBJ whole genome shotgun (WGS) entry which is preliminary data.</text>
</comment>
<evidence type="ECO:0000313" key="1">
    <source>
        <dbReference type="EMBL" id="MBI1620012.1"/>
    </source>
</evidence>
<dbReference type="Gene3D" id="3.15.30.10">
    <property type="entry name" value="putative capsid protein of prophage domain like"/>
    <property type="match status" value="1"/>
</dbReference>
<protein>
    <submittedName>
        <fullName evidence="1">Major capsid protein</fullName>
    </submittedName>
</protein>
<gene>
    <name evidence="1" type="ORF">IOD40_04955</name>
</gene>
<dbReference type="RefSeq" id="WP_198474908.1">
    <property type="nucleotide sequence ID" value="NZ_JADGMQ010000002.1"/>
</dbReference>
<reference evidence="1 2" key="1">
    <citation type="submission" date="2020-10" db="EMBL/GenBank/DDBJ databases">
        <title>Aquamicrobium zhengzhouensis sp. nov., a exopolysaccharide producing bacterium isolated from farmland soil.</title>
        <authorList>
            <person name="Wang X."/>
        </authorList>
    </citation>
    <scope>NUCLEOTIDE SEQUENCE [LARGE SCALE GENOMIC DNA]</scope>
    <source>
        <strain evidence="2">cd-1</strain>
    </source>
</reference>
<dbReference type="InterPro" id="IPR005564">
    <property type="entry name" value="Major_capsid_GpE"/>
</dbReference>
<proteinExistence type="predicted"/>
<sequence>MAIELWTPNDLYALRRDDRMDDVPSYWLDEHFNADHYAEDGEVRFGDLEESTRFLAPFVLPYEQGKAMQHMEPESVEAFRVPYIKLKNAVRPEDAKNIKPSDIFRNGGQPPSLETRFDARVAELDRRHRRAIRMREAWMAARAIIDGKVQIDFERDQGAASPSVLLDFGRDASLNVVKTADFWNDPDTPILDDLESWLNRMYLIHGGGSGSRLTVGAQVAGVFRKNKQVLDMLDTKYYGAPEGVSINRGINRISQPRTYIGRLESGLEVWSYKDTIDVPTVGGGKQRVDLFNEKDILLEAPGATGVRVRGPIFDTKAIESGQVAAEVFAKMWETEDPGEKWLMHQASFLPVPLYPNRTLKARVLA</sequence>
<accession>A0ABS0SBZ2</accession>
<dbReference type="Pfam" id="PF03864">
    <property type="entry name" value="Phage_cap_E"/>
    <property type="match status" value="1"/>
</dbReference>
<dbReference type="EMBL" id="JADGMQ010000002">
    <property type="protein sequence ID" value="MBI1620012.1"/>
    <property type="molecule type" value="Genomic_DNA"/>
</dbReference>
<keyword evidence="2" id="KW-1185">Reference proteome</keyword>
<organism evidence="1 2">
    <name type="scientific">Aquamicrobium zhengzhouense</name>
    <dbReference type="NCBI Taxonomy" id="2781738"/>
    <lineage>
        <taxon>Bacteria</taxon>
        <taxon>Pseudomonadati</taxon>
        <taxon>Pseudomonadota</taxon>
        <taxon>Alphaproteobacteria</taxon>
        <taxon>Hyphomicrobiales</taxon>
        <taxon>Phyllobacteriaceae</taxon>
        <taxon>Aquamicrobium</taxon>
    </lineage>
</organism>
<dbReference type="Gene3D" id="3.30.1930.10">
    <property type="entry name" value="capsid protein of prophage domain"/>
    <property type="match status" value="1"/>
</dbReference>